<organism evidence="4 5">
    <name type="scientific">Psychrobacter immobilis</name>
    <dbReference type="NCBI Taxonomy" id="498"/>
    <lineage>
        <taxon>Bacteria</taxon>
        <taxon>Pseudomonadati</taxon>
        <taxon>Pseudomonadota</taxon>
        <taxon>Gammaproteobacteria</taxon>
        <taxon>Moraxellales</taxon>
        <taxon>Moraxellaceae</taxon>
        <taxon>Psychrobacter</taxon>
    </lineage>
</organism>
<sequence length="304" mass="33731">MNIAKSLTGTTLLSGVMLLTACTTFASPAANSNAVKQTATNTVQFQQIRNATIKLDYAGTTFLVDPMLAAKNAYPGFDGTVNSQIRYPMVDLPMTVAEVLRADAIILTHLHADHWDDAARNLVPRDMPIFTQDEADTAIVRKDGFTNVIALTEQGFVFKGVTIHKTIGQHGTDEMYKVAPLAELLGKTMGIVFQKPNYKTVYVAGDTVWNKEVEDAFTRYKPDAVILNTGYAKLTTFVDDSIIMGKEDVYRAYKFSPNAQIVSVHMDTVNHATLTKAELRRFIEEKHLDKQRALVPNDGQTYKF</sequence>
<dbReference type="Gene3D" id="3.60.15.10">
    <property type="entry name" value="Ribonuclease Z/Hydroxyacylglutathione hydrolase-like"/>
    <property type="match status" value="1"/>
</dbReference>
<protein>
    <submittedName>
        <fullName evidence="4">L-ascorbate metabolism protein UlaG (Beta-lactamase superfamily)</fullName>
    </submittedName>
</protein>
<accession>A0A2V1ZY04</accession>
<dbReference type="PANTHER" id="PTHR43546">
    <property type="entry name" value="UPF0173 METAL-DEPENDENT HYDROLASE MJ1163-RELATED"/>
    <property type="match status" value="1"/>
</dbReference>
<dbReference type="SUPFAM" id="SSF56281">
    <property type="entry name" value="Metallo-hydrolase/oxidoreductase"/>
    <property type="match status" value="1"/>
</dbReference>
<name>A0A2V1ZY04_PSYIM</name>
<proteinExistence type="predicted"/>
<dbReference type="GeneID" id="60254469"/>
<gene>
    <name evidence="4" type="ORF">C8D84_10317</name>
</gene>
<dbReference type="GO" id="GO:0016787">
    <property type="term" value="F:hydrolase activity"/>
    <property type="evidence" value="ECO:0007669"/>
    <property type="project" value="UniProtKB-KW"/>
</dbReference>
<dbReference type="Proteomes" id="UP000245655">
    <property type="component" value="Unassembled WGS sequence"/>
</dbReference>
<dbReference type="InterPro" id="IPR001279">
    <property type="entry name" value="Metallo-B-lactamas"/>
</dbReference>
<feature type="chain" id="PRO_5015847523" evidence="2">
    <location>
        <begin position="27"/>
        <end position="304"/>
    </location>
</feature>
<feature type="signal peptide" evidence="2">
    <location>
        <begin position="1"/>
        <end position="26"/>
    </location>
</feature>
<evidence type="ECO:0000256" key="2">
    <source>
        <dbReference type="SAM" id="SignalP"/>
    </source>
</evidence>
<keyword evidence="5" id="KW-1185">Reference proteome</keyword>
<evidence type="ECO:0000313" key="4">
    <source>
        <dbReference type="EMBL" id="PWK13994.1"/>
    </source>
</evidence>
<dbReference type="Pfam" id="PF12706">
    <property type="entry name" value="Lactamase_B_2"/>
    <property type="match status" value="1"/>
</dbReference>
<dbReference type="RefSeq" id="WP_087814382.1">
    <property type="nucleotide sequence ID" value="NZ_CAJGZY010000003.1"/>
</dbReference>
<keyword evidence="2" id="KW-0732">Signal</keyword>
<evidence type="ECO:0000259" key="3">
    <source>
        <dbReference type="Pfam" id="PF12706"/>
    </source>
</evidence>
<evidence type="ECO:0000256" key="1">
    <source>
        <dbReference type="ARBA" id="ARBA00022801"/>
    </source>
</evidence>
<dbReference type="PANTHER" id="PTHR43546:SF9">
    <property type="entry name" value="L-ASCORBATE-6-PHOSPHATE LACTONASE ULAG-RELATED"/>
    <property type="match status" value="1"/>
</dbReference>
<dbReference type="InterPro" id="IPR036866">
    <property type="entry name" value="RibonucZ/Hydroxyglut_hydro"/>
</dbReference>
<evidence type="ECO:0000313" key="5">
    <source>
        <dbReference type="Proteomes" id="UP000245655"/>
    </source>
</evidence>
<comment type="caution">
    <text evidence="4">The sequence shown here is derived from an EMBL/GenBank/DDBJ whole genome shotgun (WGS) entry which is preliminary data.</text>
</comment>
<dbReference type="PROSITE" id="PS51257">
    <property type="entry name" value="PROKAR_LIPOPROTEIN"/>
    <property type="match status" value="1"/>
</dbReference>
<feature type="domain" description="Metallo-beta-lactamase" evidence="3">
    <location>
        <begin position="62"/>
        <end position="266"/>
    </location>
</feature>
<dbReference type="InterPro" id="IPR050114">
    <property type="entry name" value="UPF0173_UPF0282_UlaG_hydrolase"/>
</dbReference>
<reference evidence="4 5" key="1">
    <citation type="submission" date="2018-05" db="EMBL/GenBank/DDBJ databases">
        <title>Genomic Encyclopedia of Type Strains, Phase IV (KMG-IV): sequencing the most valuable type-strain genomes for metagenomic binning, comparative biology and taxonomic classification.</title>
        <authorList>
            <person name="Goeker M."/>
        </authorList>
    </citation>
    <scope>NUCLEOTIDE SEQUENCE [LARGE SCALE GENOMIC DNA]</scope>
    <source>
        <strain evidence="4 5">DSM 7229</strain>
    </source>
</reference>
<keyword evidence="1" id="KW-0378">Hydrolase</keyword>
<dbReference type="EMBL" id="QGGM01000003">
    <property type="protein sequence ID" value="PWK13994.1"/>
    <property type="molecule type" value="Genomic_DNA"/>
</dbReference>
<dbReference type="AlphaFoldDB" id="A0A2V1ZY04"/>